<sequence>MDLIAFVPTTDLPRAVAFYGSVLGWYVPDIRATIAELTSRGGTFTRYDGMPQDSLGVWTTPPATGSPGSPIPTPTPSP</sequence>
<feature type="compositionally biased region" description="Low complexity" evidence="1">
    <location>
        <begin position="59"/>
        <end position="68"/>
    </location>
</feature>
<dbReference type="SUPFAM" id="SSF54593">
    <property type="entry name" value="Glyoxalase/Bleomycin resistance protein/Dihydroxybiphenyl dioxygenase"/>
    <property type="match status" value="1"/>
</dbReference>
<dbReference type="EMBL" id="JACHIR010000001">
    <property type="protein sequence ID" value="MBB5892817.1"/>
    <property type="molecule type" value="Genomic_DNA"/>
</dbReference>
<proteinExistence type="predicted"/>
<reference evidence="2 3" key="1">
    <citation type="submission" date="2020-08" db="EMBL/GenBank/DDBJ databases">
        <title>Sequencing the genomes of 1000 actinobacteria strains.</title>
        <authorList>
            <person name="Klenk H.-P."/>
        </authorList>
    </citation>
    <scope>NUCLEOTIDE SEQUENCE [LARGE SCALE GENOMIC DNA]</scope>
    <source>
        <strain evidence="2 3">DSM 43851</strain>
    </source>
</reference>
<dbReference type="GO" id="GO:0016829">
    <property type="term" value="F:lyase activity"/>
    <property type="evidence" value="ECO:0007669"/>
    <property type="project" value="UniProtKB-KW"/>
</dbReference>
<name>A0A7W9KHQ1_9PSEU</name>
<gene>
    <name evidence="2" type="ORF">BJ998_004013</name>
</gene>
<evidence type="ECO:0000256" key="1">
    <source>
        <dbReference type="SAM" id="MobiDB-lite"/>
    </source>
</evidence>
<dbReference type="Proteomes" id="UP000585638">
    <property type="component" value="Unassembled WGS sequence"/>
</dbReference>
<organism evidence="2 3">
    <name type="scientific">Kutzneria kofuensis</name>
    <dbReference type="NCBI Taxonomy" id="103725"/>
    <lineage>
        <taxon>Bacteria</taxon>
        <taxon>Bacillati</taxon>
        <taxon>Actinomycetota</taxon>
        <taxon>Actinomycetes</taxon>
        <taxon>Pseudonocardiales</taxon>
        <taxon>Pseudonocardiaceae</taxon>
        <taxon>Kutzneria</taxon>
    </lineage>
</organism>
<keyword evidence="2" id="KW-0456">Lyase</keyword>
<dbReference type="Gene3D" id="3.10.180.10">
    <property type="entry name" value="2,3-Dihydroxybiphenyl 1,2-Dioxygenase, domain 1"/>
    <property type="match status" value="1"/>
</dbReference>
<dbReference type="RefSeq" id="WP_246488627.1">
    <property type="nucleotide sequence ID" value="NZ_JACHIR010000001.1"/>
</dbReference>
<feature type="region of interest" description="Disordered" evidence="1">
    <location>
        <begin position="53"/>
        <end position="78"/>
    </location>
</feature>
<evidence type="ECO:0000313" key="2">
    <source>
        <dbReference type="EMBL" id="MBB5892817.1"/>
    </source>
</evidence>
<comment type="caution">
    <text evidence="2">The sequence shown here is derived from an EMBL/GenBank/DDBJ whole genome shotgun (WGS) entry which is preliminary data.</text>
</comment>
<keyword evidence="3" id="KW-1185">Reference proteome</keyword>
<feature type="compositionally biased region" description="Pro residues" evidence="1">
    <location>
        <begin position="69"/>
        <end position="78"/>
    </location>
</feature>
<evidence type="ECO:0000313" key="3">
    <source>
        <dbReference type="Proteomes" id="UP000585638"/>
    </source>
</evidence>
<protein>
    <submittedName>
        <fullName evidence="2">Putative enzyme related to lactoylglutathione lyase</fullName>
    </submittedName>
</protein>
<dbReference type="InterPro" id="IPR029068">
    <property type="entry name" value="Glyas_Bleomycin-R_OHBP_Dase"/>
</dbReference>
<dbReference type="AlphaFoldDB" id="A0A7W9KHQ1"/>
<accession>A0A7W9KHQ1</accession>